<dbReference type="Proteomes" id="UP000037460">
    <property type="component" value="Unassembled WGS sequence"/>
</dbReference>
<gene>
    <name evidence="2" type="ORF">Ctob_008504</name>
</gene>
<reference evidence="3" key="1">
    <citation type="journal article" date="2015" name="PLoS Genet.">
        <title>Genome Sequence and Transcriptome Analyses of Chrysochromulina tobin: Metabolic Tools for Enhanced Algal Fitness in the Prominent Order Prymnesiales (Haptophyceae).</title>
        <authorList>
            <person name="Hovde B.T."/>
            <person name="Deodato C.R."/>
            <person name="Hunsperger H.M."/>
            <person name="Ryken S.A."/>
            <person name="Yost W."/>
            <person name="Jha R.K."/>
            <person name="Patterson J."/>
            <person name="Monnat R.J. Jr."/>
            <person name="Barlow S.B."/>
            <person name="Starkenburg S.R."/>
            <person name="Cattolico R.A."/>
        </authorList>
    </citation>
    <scope>NUCLEOTIDE SEQUENCE</scope>
    <source>
        <strain evidence="3">CCMP291</strain>
    </source>
</reference>
<accession>A0A0M0JKX2</accession>
<dbReference type="EMBL" id="JWZX01002743">
    <property type="protein sequence ID" value="KOO27229.1"/>
    <property type="molecule type" value="Genomic_DNA"/>
</dbReference>
<evidence type="ECO:0000313" key="3">
    <source>
        <dbReference type="Proteomes" id="UP000037460"/>
    </source>
</evidence>
<dbReference type="AlphaFoldDB" id="A0A0M0JKX2"/>
<evidence type="ECO:0000256" key="1">
    <source>
        <dbReference type="SAM" id="MobiDB-lite"/>
    </source>
</evidence>
<keyword evidence="3" id="KW-1185">Reference proteome</keyword>
<comment type="caution">
    <text evidence="2">The sequence shown here is derived from an EMBL/GenBank/DDBJ whole genome shotgun (WGS) entry which is preliminary data.</text>
</comment>
<organism evidence="2 3">
    <name type="scientific">Chrysochromulina tobinii</name>
    <dbReference type="NCBI Taxonomy" id="1460289"/>
    <lineage>
        <taxon>Eukaryota</taxon>
        <taxon>Haptista</taxon>
        <taxon>Haptophyta</taxon>
        <taxon>Prymnesiophyceae</taxon>
        <taxon>Prymnesiales</taxon>
        <taxon>Chrysochromulinaceae</taxon>
        <taxon>Chrysochromulina</taxon>
    </lineage>
</organism>
<proteinExistence type="predicted"/>
<sequence length="110" mass="11168">MSKAPPAKGVGQGLMAFFAKKPAPASSGTPSSEEPAAGGKRPLPTGSEDDEPASKRTEAPIRQLPAHAAAMDAMDVEQDGELPLSAIGRKASASIIAADDDSEEEAARKA</sequence>
<feature type="region of interest" description="Disordered" evidence="1">
    <location>
        <begin position="1"/>
        <end position="77"/>
    </location>
</feature>
<protein>
    <submittedName>
        <fullName evidence="2">Uncharacterized protein</fullName>
    </submittedName>
</protein>
<evidence type="ECO:0000313" key="2">
    <source>
        <dbReference type="EMBL" id="KOO27229.1"/>
    </source>
</evidence>
<name>A0A0M0JKX2_9EUKA</name>